<reference evidence="2 3" key="1">
    <citation type="submission" date="2019-06" db="EMBL/GenBank/DDBJ databases">
        <title>Draft genomes of female and male turbot (Scophthalmus maximus).</title>
        <authorList>
            <person name="Xu H."/>
            <person name="Xu X.-W."/>
            <person name="Shao C."/>
            <person name="Chen S."/>
        </authorList>
    </citation>
    <scope>NUCLEOTIDE SEQUENCE [LARGE SCALE GENOMIC DNA]</scope>
    <source>
        <strain evidence="2">Ysfricsl-2016a</strain>
        <tissue evidence="2">Blood</tissue>
    </source>
</reference>
<feature type="region of interest" description="Disordered" evidence="1">
    <location>
        <begin position="1"/>
        <end position="50"/>
    </location>
</feature>
<evidence type="ECO:0000256" key="1">
    <source>
        <dbReference type="SAM" id="MobiDB-lite"/>
    </source>
</evidence>
<evidence type="ECO:0000313" key="3">
    <source>
        <dbReference type="Proteomes" id="UP000438429"/>
    </source>
</evidence>
<organism evidence="2 3">
    <name type="scientific">Scophthalmus maximus</name>
    <name type="common">Turbot</name>
    <name type="synonym">Psetta maxima</name>
    <dbReference type="NCBI Taxonomy" id="52904"/>
    <lineage>
        <taxon>Eukaryota</taxon>
        <taxon>Metazoa</taxon>
        <taxon>Chordata</taxon>
        <taxon>Craniata</taxon>
        <taxon>Vertebrata</taxon>
        <taxon>Euteleostomi</taxon>
        <taxon>Actinopterygii</taxon>
        <taxon>Neopterygii</taxon>
        <taxon>Teleostei</taxon>
        <taxon>Neoteleostei</taxon>
        <taxon>Acanthomorphata</taxon>
        <taxon>Carangaria</taxon>
        <taxon>Pleuronectiformes</taxon>
        <taxon>Pleuronectoidei</taxon>
        <taxon>Scophthalmidae</taxon>
        <taxon>Scophthalmus</taxon>
    </lineage>
</organism>
<feature type="compositionally biased region" description="Basic and acidic residues" evidence="1">
    <location>
        <begin position="24"/>
        <end position="43"/>
    </location>
</feature>
<dbReference type="Proteomes" id="UP000438429">
    <property type="component" value="Unassembled WGS sequence"/>
</dbReference>
<sequence length="89" mass="10077">MKPSPMAHAAPMEKWKTQHIKPQWRKESEKRADDSGNRIDGKCSRHNQMVPSGEECVPLAALQRAETWLLGVTGEVWQSSERWSAAAIH</sequence>
<protein>
    <submittedName>
        <fullName evidence="2">Uncharacterized protein</fullName>
    </submittedName>
</protein>
<evidence type="ECO:0000313" key="2">
    <source>
        <dbReference type="EMBL" id="KAF0046124.1"/>
    </source>
</evidence>
<name>A0A6A4TSB4_SCOMX</name>
<accession>A0A6A4TSB4</accession>
<comment type="caution">
    <text evidence="2">The sequence shown here is derived from an EMBL/GenBank/DDBJ whole genome shotgun (WGS) entry which is preliminary data.</text>
</comment>
<proteinExistence type="predicted"/>
<dbReference type="EMBL" id="VEVO01000002">
    <property type="protein sequence ID" value="KAF0046124.1"/>
    <property type="molecule type" value="Genomic_DNA"/>
</dbReference>
<gene>
    <name evidence="2" type="ORF">F2P81_002653</name>
</gene>
<dbReference type="AlphaFoldDB" id="A0A6A4TSB4"/>